<feature type="compositionally biased region" description="Basic residues" evidence="3">
    <location>
        <begin position="16"/>
        <end position="36"/>
    </location>
</feature>
<dbReference type="PANTHER" id="PTHR21596">
    <property type="entry name" value="RIBONUCLEASE P SUBUNIT P38"/>
    <property type="match status" value="1"/>
</dbReference>
<dbReference type="InterPro" id="IPR005381">
    <property type="entry name" value="Znf-XS_domain"/>
</dbReference>
<comment type="caution">
    <text evidence="7">The sequence shown here is derived from an EMBL/GenBank/DDBJ whole genome shotgun (WGS) entry which is preliminary data.</text>
</comment>
<evidence type="ECO:0000256" key="2">
    <source>
        <dbReference type="ARBA" id="ARBA00023158"/>
    </source>
</evidence>
<keyword evidence="2" id="KW-0943">RNA-mediated gene silencing</keyword>
<accession>A0A6A4LK53</accession>
<dbReference type="GO" id="GO:0080188">
    <property type="term" value="P:gene silencing by siRNA-directed DNA methylation"/>
    <property type="evidence" value="ECO:0007669"/>
    <property type="project" value="InterPro"/>
</dbReference>
<feature type="region of interest" description="Disordered" evidence="3">
    <location>
        <begin position="262"/>
        <end position="292"/>
    </location>
</feature>
<evidence type="ECO:0000259" key="6">
    <source>
        <dbReference type="Pfam" id="PF03470"/>
    </source>
</evidence>
<sequence>MLSPSARLTGEEQERRRRKHQRRIARLGEKRAKRKRKEDDERDARLFKRMAEMSKVTVTQMLEYRKRVFESRGFDVGDITRDESLMLPSTNYQFVKVLKANISGNYSRLYYITFEVKDMARSGSPTLNFQDTAYCMQKDSVVVDRRCSTTTFGTQVVRLVPACKNAAAAEMSHSSEEETDVSDSELEEYTEECYKSLMKRGINVELSDGVYRCWYCQGRKKRDYKYKELLQHCSSFGSKNLKQKGRHLALVRYMEEQFKANGSMSKSTTEAIEAPVGNDSHSSEEETDISDSELEEYTEECYKSLMNAGIKVELSNGVYRCWYCQGRKKRDYKYMELLQHCSSFGSKNLKQKGRHLALVRYMEEQFKANGSMSKSTTEAIEAPVGNDSTELFVWPWDKLAALDFNPVRVHPLWNYKGHSGFAVVEFNRDWPGFHNAMMFEKSYESNQKGKRDYFSAKHIGDGLFGWVARDEDFHSNSTVGEHLRKTGNLKSISEIEAECKRKNTKLVTNLTNTIEVKNKRLKEIECKYNETLMSLSEWMSEKDKMHKAYNEEITKMQQKARSQLENILEDHEHINKQIELQSKELAQREKELEKREARNEEERRKIDSEKKMNERATLEQKMADENLLRLAEDQKREKENLHARILELQKKIDARQALELEVEQEEDALQQDLAEKEQDLEDLESLSQALIIKERKSNDEVQQARKELINVSSSILVHAKRKYGKEADSKAMELCSLWDAYLRDASWHPFKIIRGSDKEEHKVIDEDDEKLKNLKNELGDEVYSAVTIALMETNEYNPSGSVRCSTPEKLFGRGPIWGSICCDDDMCLIDDKDDLVVGASMKNDSALLSDDINLGSPL</sequence>
<feature type="region of interest" description="Disordered" evidence="3">
    <location>
        <begin position="1"/>
        <end position="42"/>
    </location>
</feature>
<feature type="domain" description="XS" evidence="4">
    <location>
        <begin position="399"/>
        <end position="474"/>
    </location>
</feature>
<organism evidence="7 8">
    <name type="scientific">Rhododendron williamsianum</name>
    <dbReference type="NCBI Taxonomy" id="262921"/>
    <lineage>
        <taxon>Eukaryota</taxon>
        <taxon>Viridiplantae</taxon>
        <taxon>Streptophyta</taxon>
        <taxon>Embryophyta</taxon>
        <taxon>Tracheophyta</taxon>
        <taxon>Spermatophyta</taxon>
        <taxon>Magnoliopsida</taxon>
        <taxon>eudicotyledons</taxon>
        <taxon>Gunneridae</taxon>
        <taxon>Pentapetalae</taxon>
        <taxon>asterids</taxon>
        <taxon>Ericales</taxon>
        <taxon>Ericaceae</taxon>
        <taxon>Ericoideae</taxon>
        <taxon>Rhodoreae</taxon>
        <taxon>Rhododendron</taxon>
    </lineage>
</organism>
<dbReference type="Pfam" id="PF03468">
    <property type="entry name" value="XS"/>
    <property type="match status" value="1"/>
</dbReference>
<gene>
    <name evidence="7" type="ORF">C3L33_06985</name>
</gene>
<proteinExistence type="predicted"/>
<dbReference type="Pfam" id="PF03470">
    <property type="entry name" value="zf-XS"/>
    <property type="match status" value="2"/>
</dbReference>
<evidence type="ECO:0000313" key="8">
    <source>
        <dbReference type="Proteomes" id="UP000428333"/>
    </source>
</evidence>
<evidence type="ECO:0000259" key="5">
    <source>
        <dbReference type="Pfam" id="PF03469"/>
    </source>
</evidence>
<dbReference type="EMBL" id="QEFC01000985">
    <property type="protein sequence ID" value="KAE9461116.1"/>
    <property type="molecule type" value="Genomic_DNA"/>
</dbReference>
<evidence type="ECO:0008006" key="9">
    <source>
        <dbReference type="Google" id="ProtNLM"/>
    </source>
</evidence>
<name>A0A6A4LK53_9ERIC</name>
<keyword evidence="1" id="KW-0175">Coiled coil</keyword>
<reference evidence="7 8" key="1">
    <citation type="journal article" date="2019" name="Genome Biol. Evol.">
        <title>The Rhododendron genome and chromosomal organization provide insight into shared whole-genome duplications across the heath family (Ericaceae).</title>
        <authorList>
            <person name="Soza V.L."/>
            <person name="Lindsley D."/>
            <person name="Waalkes A."/>
            <person name="Ramage E."/>
            <person name="Patwardhan R.P."/>
            <person name="Burton J.N."/>
            <person name="Adey A."/>
            <person name="Kumar A."/>
            <person name="Qiu R."/>
            <person name="Shendure J."/>
            <person name="Hall B."/>
        </authorList>
    </citation>
    <scope>NUCLEOTIDE SEQUENCE [LARGE SCALE GENOMIC DNA]</scope>
    <source>
        <strain evidence="7">RSF 1966-606</strain>
    </source>
</reference>
<dbReference type="InterPro" id="IPR045177">
    <property type="entry name" value="FDM1-5/IDN2"/>
</dbReference>
<dbReference type="OrthoDB" id="10369052at2759"/>
<evidence type="ECO:0000256" key="3">
    <source>
        <dbReference type="SAM" id="MobiDB-lite"/>
    </source>
</evidence>
<dbReference type="Proteomes" id="UP000428333">
    <property type="component" value="Linkage Group LG04"/>
</dbReference>
<protein>
    <recommendedName>
        <fullName evidence="9">XS domain-containing protein</fullName>
    </recommendedName>
</protein>
<dbReference type="AlphaFoldDB" id="A0A6A4LK53"/>
<feature type="domain" description="Zinc finger-XS" evidence="6">
    <location>
        <begin position="213"/>
        <end position="251"/>
    </location>
</feature>
<evidence type="ECO:0000256" key="1">
    <source>
        <dbReference type="ARBA" id="ARBA00023054"/>
    </source>
</evidence>
<feature type="domain" description="Factor of DNA methylation 1-5/IDN2" evidence="5">
    <location>
        <begin position="719"/>
        <end position="804"/>
    </location>
</feature>
<evidence type="ECO:0000259" key="4">
    <source>
        <dbReference type="Pfam" id="PF03468"/>
    </source>
</evidence>
<evidence type="ECO:0000313" key="7">
    <source>
        <dbReference type="EMBL" id="KAE9461116.1"/>
    </source>
</evidence>
<dbReference type="Pfam" id="PF03469">
    <property type="entry name" value="XH"/>
    <property type="match status" value="1"/>
</dbReference>
<dbReference type="PANTHER" id="PTHR21596:SF23">
    <property type="entry name" value="FACTOR OF DNA METHYLATION 4"/>
    <property type="match status" value="1"/>
</dbReference>
<feature type="domain" description="Zinc finger-XS" evidence="6">
    <location>
        <begin position="321"/>
        <end position="359"/>
    </location>
</feature>
<dbReference type="InterPro" id="IPR005380">
    <property type="entry name" value="XS_domain"/>
</dbReference>
<dbReference type="InterPro" id="IPR038588">
    <property type="entry name" value="XS_domain_sf"/>
</dbReference>
<dbReference type="Gene3D" id="3.30.70.2890">
    <property type="entry name" value="XS domain"/>
    <property type="match status" value="1"/>
</dbReference>
<feature type="non-terminal residue" evidence="7">
    <location>
        <position position="1"/>
    </location>
</feature>
<keyword evidence="8" id="KW-1185">Reference proteome</keyword>
<feature type="region of interest" description="Disordered" evidence="3">
    <location>
        <begin position="589"/>
        <end position="617"/>
    </location>
</feature>
<dbReference type="InterPro" id="IPR005379">
    <property type="entry name" value="FDM1-5/IDN2_XH"/>
</dbReference>